<name>A0ABV5II99_9ACTN</name>
<evidence type="ECO:0000313" key="4">
    <source>
        <dbReference type="Proteomes" id="UP001589647"/>
    </source>
</evidence>
<evidence type="ECO:0000256" key="1">
    <source>
        <dbReference type="SAM" id="Phobius"/>
    </source>
</evidence>
<accession>A0ABV5II99</accession>
<feature type="transmembrane region" description="Helical" evidence="1">
    <location>
        <begin position="214"/>
        <end position="233"/>
    </location>
</feature>
<keyword evidence="1" id="KW-1133">Transmembrane helix</keyword>
<organism evidence="3 4">
    <name type="scientific">Nonomuraea spiralis</name>
    <dbReference type="NCBI Taxonomy" id="46182"/>
    <lineage>
        <taxon>Bacteria</taxon>
        <taxon>Bacillati</taxon>
        <taxon>Actinomycetota</taxon>
        <taxon>Actinomycetes</taxon>
        <taxon>Streptosporangiales</taxon>
        <taxon>Streptosporangiaceae</taxon>
        <taxon>Nonomuraea</taxon>
    </lineage>
</organism>
<proteinExistence type="predicted"/>
<evidence type="ECO:0000313" key="3">
    <source>
        <dbReference type="EMBL" id="MFB9203630.1"/>
    </source>
</evidence>
<sequence length="238" mass="24557">MKLFAAVAALTALFLWVPSPALADPGAPTQADIDAARAAAAGAGDTVGRFFAGQGRQTSLAPVAARFDGPTVAVNDLNPDFVSGRSTQIARFAFLATQATAPDGQTASVWTTRDRRGAWVVSNIAGGSDEQTYGGQTGTVFREPQLNAWYALRDGRVVPLNAEATQSLGPAGVPVADYRRLAQQRYAAKLPGSAYARDGYAGGYGVPGPGGTPLPWVVGAVVLLGAGITIRVLRGRST</sequence>
<keyword evidence="1" id="KW-0812">Transmembrane</keyword>
<keyword evidence="4" id="KW-1185">Reference proteome</keyword>
<keyword evidence="1" id="KW-0472">Membrane</keyword>
<feature type="signal peptide" evidence="2">
    <location>
        <begin position="1"/>
        <end position="23"/>
    </location>
</feature>
<gene>
    <name evidence="3" type="ORF">ACFFV7_20745</name>
</gene>
<reference evidence="3 4" key="1">
    <citation type="submission" date="2024-09" db="EMBL/GenBank/DDBJ databases">
        <authorList>
            <person name="Sun Q."/>
            <person name="Mori K."/>
        </authorList>
    </citation>
    <scope>NUCLEOTIDE SEQUENCE [LARGE SCALE GENOMIC DNA]</scope>
    <source>
        <strain evidence="3 4">CCM 3426</strain>
    </source>
</reference>
<dbReference type="Proteomes" id="UP001589647">
    <property type="component" value="Unassembled WGS sequence"/>
</dbReference>
<dbReference type="RefSeq" id="WP_189649298.1">
    <property type="nucleotide sequence ID" value="NZ_BMRC01000009.1"/>
</dbReference>
<comment type="caution">
    <text evidence="3">The sequence shown here is derived from an EMBL/GenBank/DDBJ whole genome shotgun (WGS) entry which is preliminary data.</text>
</comment>
<keyword evidence="2" id="KW-0732">Signal</keyword>
<feature type="chain" id="PRO_5046948285" evidence="2">
    <location>
        <begin position="24"/>
        <end position="238"/>
    </location>
</feature>
<dbReference type="EMBL" id="JBHMEI010000015">
    <property type="protein sequence ID" value="MFB9203630.1"/>
    <property type="molecule type" value="Genomic_DNA"/>
</dbReference>
<evidence type="ECO:0000256" key="2">
    <source>
        <dbReference type="SAM" id="SignalP"/>
    </source>
</evidence>
<protein>
    <submittedName>
        <fullName evidence="3">Uncharacterized protein</fullName>
    </submittedName>
</protein>